<dbReference type="EMBL" id="VXBP01002753">
    <property type="protein sequence ID" value="NXN94475.1"/>
    <property type="molecule type" value="Genomic_DNA"/>
</dbReference>
<dbReference type="GO" id="GO:0008168">
    <property type="term" value="F:methyltransferase activity"/>
    <property type="evidence" value="ECO:0007669"/>
    <property type="project" value="UniProtKB-KW"/>
</dbReference>
<evidence type="ECO:0000313" key="2">
    <source>
        <dbReference type="Proteomes" id="UP000565785"/>
    </source>
</evidence>
<dbReference type="GO" id="GO:0032259">
    <property type="term" value="P:methylation"/>
    <property type="evidence" value="ECO:0007669"/>
    <property type="project" value="UniProtKB-KW"/>
</dbReference>
<comment type="caution">
    <text evidence="1">The sequence shown here is derived from an EMBL/GenBank/DDBJ whole genome shotgun (WGS) entry which is preliminary data.</text>
</comment>
<keyword evidence="2" id="KW-1185">Reference proteome</keyword>
<evidence type="ECO:0000313" key="1">
    <source>
        <dbReference type="EMBL" id="NXN94475.1"/>
    </source>
</evidence>
<dbReference type="PANTHER" id="PTHR14663:SF2">
    <property type="entry name" value="METHYLTRANSFERASE NSUN7-RELATED"/>
    <property type="match status" value="1"/>
</dbReference>
<gene>
    <name evidence="1" type="primary">Nsun7</name>
    <name evidence="1" type="ORF">RHICYA_R13285</name>
</gene>
<keyword evidence="1" id="KW-0489">Methyltransferase</keyword>
<keyword evidence="1" id="KW-0808">Transferase</keyword>
<dbReference type="Gene3D" id="3.30.70.1170">
    <property type="entry name" value="Sun protein, domain 3"/>
    <property type="match status" value="1"/>
</dbReference>
<protein>
    <submittedName>
        <fullName evidence="1">NSUN7 methyltransferase</fullName>
    </submittedName>
</protein>
<feature type="non-terminal residue" evidence="1">
    <location>
        <position position="245"/>
    </location>
</feature>
<accession>A0A7L1N4W6</accession>
<dbReference type="AlphaFoldDB" id="A0A7L1N4W6"/>
<dbReference type="Proteomes" id="UP000565785">
    <property type="component" value="Unassembled WGS sequence"/>
</dbReference>
<reference evidence="1 2" key="1">
    <citation type="submission" date="2019-09" db="EMBL/GenBank/DDBJ databases">
        <title>Bird 10,000 Genomes (B10K) Project - Family phase.</title>
        <authorList>
            <person name="Zhang G."/>
        </authorList>
    </citation>
    <scope>NUCLEOTIDE SEQUENCE [LARGE SCALE GENOMIC DNA]</scope>
    <source>
        <strain evidence="1">B10K-DU-002-35</strain>
        <tissue evidence="1">Muscle</tissue>
    </source>
</reference>
<dbReference type="InterPro" id="IPR042620">
    <property type="entry name" value="NSUN7"/>
</dbReference>
<dbReference type="OrthoDB" id="6817893at2759"/>
<sequence length="245" mass="28122">KRTMTVIEKKGHHDSVYVNAAQILQGIHTEKPKDQLLVRYGDGSGPLVLTFKDEYSQRVSCELAFSALKHQDVLEEILLDSCAYPCQSILDELTSLLVVMLYDLQDRKFQARQIFNEEEPVAEVRKVEHHLYSFRTTLAAALARCHIKHDALSIQYTLPETIRKQEQRVSALPSCVWINTFKISLEDVFMDVKKKGFTRAESASDLDCCTYCIDQHCYDVLVCPSSLKEELLNLDLFADFRLLMQ</sequence>
<feature type="non-terminal residue" evidence="1">
    <location>
        <position position="1"/>
    </location>
</feature>
<organism evidence="1 2">
    <name type="scientific">Rhinopomastus cyanomelas</name>
    <name type="common">Common scimitarbill</name>
    <dbReference type="NCBI Taxonomy" id="113115"/>
    <lineage>
        <taxon>Eukaryota</taxon>
        <taxon>Metazoa</taxon>
        <taxon>Chordata</taxon>
        <taxon>Craniata</taxon>
        <taxon>Vertebrata</taxon>
        <taxon>Euteleostomi</taxon>
        <taxon>Archelosauria</taxon>
        <taxon>Archosauria</taxon>
        <taxon>Dinosauria</taxon>
        <taxon>Saurischia</taxon>
        <taxon>Theropoda</taxon>
        <taxon>Coelurosauria</taxon>
        <taxon>Aves</taxon>
        <taxon>Neognathae</taxon>
        <taxon>Neoaves</taxon>
        <taxon>Telluraves</taxon>
        <taxon>Coraciimorphae</taxon>
        <taxon>Bucerotiformes</taxon>
        <taxon>Rhinopomastidae</taxon>
        <taxon>Rhinopomastus</taxon>
    </lineage>
</organism>
<proteinExistence type="predicted"/>
<dbReference type="PANTHER" id="PTHR14663">
    <property type="entry name" value="METHYLTRANSFERASE NSUN7-RELATED"/>
    <property type="match status" value="1"/>
</dbReference>
<name>A0A7L1N4W6_RHICY</name>